<dbReference type="Proteomes" id="UP001279410">
    <property type="component" value="Unassembled WGS sequence"/>
</dbReference>
<proteinExistence type="predicted"/>
<evidence type="ECO:0000313" key="3">
    <source>
        <dbReference type="EMBL" id="GLD66645.1"/>
    </source>
</evidence>
<reference evidence="3" key="1">
    <citation type="submission" date="2022-08" db="EMBL/GenBank/DDBJ databases">
        <title>Genome sequencing of akame (Lates japonicus).</title>
        <authorList>
            <person name="Hashiguchi Y."/>
            <person name="Takahashi H."/>
        </authorList>
    </citation>
    <scope>NUCLEOTIDE SEQUENCE</scope>
    <source>
        <strain evidence="3">Kochi</strain>
    </source>
</reference>
<dbReference type="EMBL" id="BRZM01000096">
    <property type="protein sequence ID" value="GLD66645.1"/>
    <property type="molecule type" value="Genomic_DNA"/>
</dbReference>
<feature type="region of interest" description="Disordered" evidence="1">
    <location>
        <begin position="274"/>
        <end position="296"/>
    </location>
</feature>
<feature type="compositionally biased region" description="Polar residues" evidence="1">
    <location>
        <begin position="986"/>
        <end position="1011"/>
    </location>
</feature>
<feature type="region of interest" description="Disordered" evidence="1">
    <location>
        <begin position="1"/>
        <end position="60"/>
    </location>
</feature>
<feature type="region of interest" description="Disordered" evidence="1">
    <location>
        <begin position="194"/>
        <end position="214"/>
    </location>
</feature>
<feature type="compositionally biased region" description="Basic and acidic residues" evidence="1">
    <location>
        <begin position="41"/>
        <end position="60"/>
    </location>
</feature>
<accession>A0AAD3RG08</accession>
<dbReference type="PANTHER" id="PTHR34589">
    <property type="entry name" value="SIMILAR TO RIKEN CDNA 2700081O15"/>
    <property type="match status" value="1"/>
</dbReference>
<keyword evidence="4" id="KW-1185">Reference proteome</keyword>
<name>A0AAD3RG08_LATJO</name>
<sequence length="1296" mass="142763">MPTAKGKGGSASHRYRPASEYDDATLAQKREYWRTKKREQRARLSEQRGKPTQDSRGEKLLHLNAPAVVNSSLPGSFATPPSPMQSNDESYKTANVSPASLSENTVGDSLVEATDSQKERWFQTMKLNKVLPHLPASCSISAKAAGGSTAAVKRRAARGAMNRAVTLPTPSGTQLNTSSSVPPVRVTRITNGSYAKTTPQPRVSMQGTSVPKTQQKAQVTLRIQPKLLPTNVATGMILVSSPCSPISVKTEGKPVNTTPQSGTKSALVITQRAKDVGNSQSSMESEEERAAKRREHWRIKKREQRAKLAARIAKARERTQGVEMMVQRQTAQKTVGGTQSFLRGAGQRQCPTRVKTLFTSAKRENNKHSGAAVFGTRNIPRIDPNDTPEQIIAKRREYWRIKKREQRAKLSMEVKARLKEKDSLMRRVKRYQKILEEMRKARALTQSAGSTLTHASETIGGFIKEDGTVTINIPQGQITLTHPPSPQNAISGGSAAGSNLSGCVMKMAVSNSAPSLSALSLDPELTEEERMAKKREYWRIKKREQRAARAARLKQGVLQARANAVLQRRKAQKQVAVTTIPLSRSLTNHTANAEPLPNNSVPVTPNANEIKQEAESMPAVDLNSQPEQAICPDIKPPTSPPPPPPPAPQPESDPALSADNQATTLLAVASMKKLLEESLSTVRECKSEQTDIKIETTEEASERGIKPNLPQLCFDKDEVAPIAADLTLQIKSWQPDTDALAHTGSPSPHLKDSSQISETLPPLPTSSETVLHPTCEHSSQTPSNFIVNPSMEASDGPSSPRRTQRLRTKKVGHQNCCSPEPPKLHHLPLDQPHPQQQHTEQQCQAQEQSQNSNSPSAQRYRSVGSEQGGLTSLQRKREYWKLMKRQQRARLKARQKERHGECSSQLSPANIQAPGLVIINTVKGVNPQAKSALQPKPSIASLTAVTSIPTVLVVSPTTCNAEQSPGTLQVKLPVISVSCSPRGEQNDISIKPSQNTSDCQGAPENQQQAMPSSRKWMSRSTDVDSAPSLPTLKPPENPLSSINLQPIEPPGQNPNSTLSPMKIPCSQLQSPTHMIQPPTKLAPMSTMVPPKPIPGESEEDFLRRKREYWRIKKKEQRARKAIRDKGITPRRAANNWRPILPAQDLLTQDSGQWVSSSDESEHLMSTSVDTDPGSFPYPNYTAPVEDESELLFTDYENNNSEEGSVSDAVWRDRYLMDYDPLNQLLVCMVCGELQYSHSLEGVKAHIDEAHPDTLTLEPGERQQILETWDEQVSQRERFFTSQLQQQSGSLAEAHRN</sequence>
<feature type="region of interest" description="Disordered" evidence="1">
    <location>
        <begin position="628"/>
        <end position="657"/>
    </location>
</feature>
<gene>
    <name evidence="3" type="ORF">AKAME5_001802800</name>
</gene>
<dbReference type="PANTHER" id="PTHR34589:SF2">
    <property type="entry name" value="ZINC FINGER TRANSLOCATION-ASSOCIATED PROTEIN"/>
    <property type="match status" value="1"/>
</dbReference>
<evidence type="ECO:0000256" key="1">
    <source>
        <dbReference type="SAM" id="MobiDB-lite"/>
    </source>
</evidence>
<feature type="compositionally biased region" description="Basic residues" evidence="1">
    <location>
        <begin position="802"/>
        <end position="812"/>
    </location>
</feature>
<evidence type="ECO:0000313" key="4">
    <source>
        <dbReference type="Proteomes" id="UP001279410"/>
    </source>
</evidence>
<feature type="region of interest" description="Disordered" evidence="1">
    <location>
        <begin position="72"/>
        <end position="91"/>
    </location>
</feature>
<feature type="region of interest" description="Disordered" evidence="1">
    <location>
        <begin position="737"/>
        <end position="872"/>
    </location>
</feature>
<dbReference type="InterPro" id="IPR052675">
    <property type="entry name" value="ZnF_transloc-Spindlin_int"/>
</dbReference>
<dbReference type="InterPro" id="IPR040647">
    <property type="entry name" value="SPIN-DOC_Znf-C2H2"/>
</dbReference>
<evidence type="ECO:0000259" key="2">
    <source>
        <dbReference type="Pfam" id="PF18658"/>
    </source>
</evidence>
<organism evidence="3 4">
    <name type="scientific">Lates japonicus</name>
    <name type="common">Japanese lates</name>
    <dbReference type="NCBI Taxonomy" id="270547"/>
    <lineage>
        <taxon>Eukaryota</taxon>
        <taxon>Metazoa</taxon>
        <taxon>Chordata</taxon>
        <taxon>Craniata</taxon>
        <taxon>Vertebrata</taxon>
        <taxon>Euteleostomi</taxon>
        <taxon>Actinopterygii</taxon>
        <taxon>Neopterygii</taxon>
        <taxon>Teleostei</taxon>
        <taxon>Neoteleostei</taxon>
        <taxon>Acanthomorphata</taxon>
        <taxon>Carangaria</taxon>
        <taxon>Carangaria incertae sedis</taxon>
        <taxon>Centropomidae</taxon>
        <taxon>Lates</taxon>
    </lineage>
</organism>
<feature type="region of interest" description="Disordered" evidence="1">
    <location>
        <begin position="586"/>
        <end position="605"/>
    </location>
</feature>
<feature type="compositionally biased region" description="Polar residues" evidence="1">
    <location>
        <begin position="776"/>
        <end position="787"/>
    </location>
</feature>
<dbReference type="GO" id="GO:0045892">
    <property type="term" value="P:negative regulation of DNA-templated transcription"/>
    <property type="evidence" value="ECO:0007669"/>
    <property type="project" value="TreeGrafter"/>
</dbReference>
<feature type="domain" description="SPIN-DOC-like zinc-finger" evidence="2">
    <location>
        <begin position="1209"/>
        <end position="1270"/>
    </location>
</feature>
<feature type="compositionally biased region" description="Pro residues" evidence="1">
    <location>
        <begin position="634"/>
        <end position="651"/>
    </location>
</feature>
<feature type="region of interest" description="Disordered" evidence="1">
    <location>
        <begin position="981"/>
        <end position="1059"/>
    </location>
</feature>
<feature type="compositionally biased region" description="Low complexity" evidence="1">
    <location>
        <begin position="829"/>
        <end position="858"/>
    </location>
</feature>
<comment type="caution">
    <text evidence="3">The sequence shown here is derived from an EMBL/GenBank/DDBJ whole genome shotgun (WGS) entry which is preliminary data.</text>
</comment>
<dbReference type="Pfam" id="PF18658">
    <property type="entry name" value="zf-C2H2_12"/>
    <property type="match status" value="1"/>
</dbReference>
<protein>
    <recommendedName>
        <fullName evidence="2">SPIN-DOC-like zinc-finger domain-containing protein</fullName>
    </recommendedName>
</protein>